<gene>
    <name evidence="2" type="ORF">Bcop_1946</name>
</gene>
<feature type="signal peptide" evidence="1">
    <location>
        <begin position="1"/>
        <end position="25"/>
    </location>
</feature>
<proteinExistence type="predicted"/>
<name>F3ZSH1_9BACE</name>
<dbReference type="AlphaFoldDB" id="F3ZSH1"/>
<keyword evidence="3" id="KW-1185">Reference proteome</keyword>
<dbReference type="Proteomes" id="UP000018439">
    <property type="component" value="Chromosome"/>
</dbReference>
<feature type="chain" id="PRO_5003309466" description="Lipoprotein" evidence="1">
    <location>
        <begin position="26"/>
        <end position="938"/>
    </location>
</feature>
<keyword evidence="1" id="KW-0732">Signal</keyword>
<accession>F3ZSH1</accession>
<reference evidence="2 3" key="1">
    <citation type="journal article" date="2011" name="Stand. Genomic Sci.">
        <title>Non-contiguous finished genome sequence of Bacteroides coprosuis type strain (PC139).</title>
        <authorList>
            <person name="Land M."/>
            <person name="Held B."/>
            <person name="Gronow S."/>
            <person name="Abt B."/>
            <person name="Lucas S."/>
            <person name="Del Rio T.G."/>
            <person name="Nolan M."/>
            <person name="Tice H."/>
            <person name="Cheng J.F."/>
            <person name="Pitluck S."/>
            <person name="Liolios K."/>
            <person name="Pagani I."/>
            <person name="Ivanova N."/>
            <person name="Mavromatis K."/>
            <person name="Mikhailova N."/>
            <person name="Pati A."/>
            <person name="Tapia R."/>
            <person name="Han C."/>
            <person name="Goodwin L."/>
            <person name="Chen A."/>
            <person name="Palaniappan K."/>
            <person name="Hauser L."/>
            <person name="Brambilla E.M."/>
            <person name="Rohde M."/>
            <person name="Goker M."/>
            <person name="Detter J.C."/>
            <person name="Woyke T."/>
            <person name="Bristow J."/>
            <person name="Eisen J.A."/>
            <person name="Markowitz V."/>
            <person name="Hugenholtz P."/>
            <person name="Kyrpides N.C."/>
            <person name="Klenk H.P."/>
            <person name="Lapidus A."/>
        </authorList>
    </citation>
    <scope>NUCLEOTIDE SEQUENCE</scope>
    <source>
        <strain evidence="2 3">DSM 18011</strain>
    </source>
</reference>
<dbReference type="STRING" id="679937.Bcop_1946"/>
<evidence type="ECO:0008006" key="4">
    <source>
        <dbReference type="Google" id="ProtNLM"/>
    </source>
</evidence>
<evidence type="ECO:0000313" key="3">
    <source>
        <dbReference type="Proteomes" id="UP000018439"/>
    </source>
</evidence>
<protein>
    <recommendedName>
        <fullName evidence="4">Lipoprotein</fullName>
    </recommendedName>
</protein>
<dbReference type="HOGENOM" id="CLU_312528_0_0_10"/>
<evidence type="ECO:0000313" key="2">
    <source>
        <dbReference type="EMBL" id="EGJ72123.1"/>
    </source>
</evidence>
<organism evidence="2 3">
    <name type="scientific">Bacteroides coprosuis DSM 18011</name>
    <dbReference type="NCBI Taxonomy" id="679937"/>
    <lineage>
        <taxon>Bacteria</taxon>
        <taxon>Pseudomonadati</taxon>
        <taxon>Bacteroidota</taxon>
        <taxon>Bacteroidia</taxon>
        <taxon>Bacteroidales</taxon>
        <taxon>Bacteroidaceae</taxon>
        <taxon>Bacteroides</taxon>
    </lineage>
</organism>
<sequence length="938" mass="108255">MKKLNRYIWLITILPLLILSSSCINDDLVDASTDNLIEEGEQFKVNISVDHLKKPIFTRADSESESPFGSLHFLIFKAKNTIQIDSKQRADESEGLHGEDVLVEVVKNLKLIKKEEKNFHYSFSFKAEEKTTYNLVVVANTELPTTLKPGETTLSDLSSSLTFPLSDIFSKTKEDITKSIPLWAELYAFYHKENNKTPTTPTQVDVPLIPAVAKVSLSFKEANQKITEVWLHKANKIGNIPYKDDSSFWGLNVNESSSEEWFQLLSESKTDDESLSELSYYLTEAYSNNKKDCACLVVKIADKFYRIDFREGDSEDLNLLPVVRNNHYVFTITGVGENSGSTNKEDALDNIYQKIEYEMATWEDFILDMHYDSDGKYIGIGVSKKNHLKEEDILLSIQTNFTSTEIKKFLENKKLMVDVKKDGTATTIPLSNEVELVTGVKWYLKIPYQEDFNEQELSITINYERKHDFGPFHVRYGKLLEYFRITDASWNTSETVSGASGNQVFYAVHEPKPNIPFVNRALDVKFVYKVGGDEEINVEEFVTNTIDDMHFKCDGFTLDPKGETGSFQMKYQGFGPTINNFKENGKDVENLVVRDTLIYDFEIDLSEQLDPYFDKKQSSNRVDRLRFRVPIVGTDKPGDFYKILFWGANESDPKGYQYGEFRKRVRANLYFEDEKKDHEVSYSDFELRIVPNDNNNQTIINMSHYHAIFYLMTNIDDRNNDEVKSHWDKLNEIYKENIAETGRTIGTEHYRLIMHCSHSNATRDYKLIGSNDEFTLNRTMYGEPGIIWSDDKFTKPVLSTKISYDNNDIRLGLCLVNTAPIVEKYQRNINSIAGNIQLIKYNNKLVKSKSLLGLRPTGTNYWWFGSSAFFENKIYDTTLDIYNIALTNDILRPLKQMYGKVGNTITNYHKVPIMKKIKTEYYDYPIITFGVEYINNTK</sequence>
<dbReference type="PROSITE" id="PS51257">
    <property type="entry name" value="PROKAR_LIPOPROTEIN"/>
    <property type="match status" value="1"/>
</dbReference>
<dbReference type="OrthoDB" id="1050775at2"/>
<dbReference type="EMBL" id="CM001167">
    <property type="protein sequence ID" value="EGJ72123.1"/>
    <property type="molecule type" value="Genomic_DNA"/>
</dbReference>
<evidence type="ECO:0000256" key="1">
    <source>
        <dbReference type="SAM" id="SignalP"/>
    </source>
</evidence>